<dbReference type="OrthoDB" id="5594612at2759"/>
<feature type="region of interest" description="Disordered" evidence="1">
    <location>
        <begin position="187"/>
        <end position="309"/>
    </location>
</feature>
<feature type="compositionally biased region" description="Polar residues" evidence="1">
    <location>
        <begin position="268"/>
        <end position="280"/>
    </location>
</feature>
<feature type="compositionally biased region" description="Polar residues" evidence="1">
    <location>
        <begin position="249"/>
        <end position="258"/>
    </location>
</feature>
<proteinExistence type="predicted"/>
<protein>
    <submittedName>
        <fullName evidence="2">Uncharacterized protein</fullName>
    </submittedName>
</protein>
<keyword evidence="3" id="KW-1185">Reference proteome</keyword>
<gene>
    <name evidence="2" type="ORF">BGZ70_004227</name>
</gene>
<feature type="compositionally biased region" description="Basic and acidic residues" evidence="1">
    <location>
        <begin position="300"/>
        <end position="309"/>
    </location>
</feature>
<dbReference type="AlphaFoldDB" id="A0A9P6ISY2"/>
<organism evidence="2 3">
    <name type="scientific">Mortierella alpina</name>
    <name type="common">Oleaginous fungus</name>
    <name type="synonym">Mortierella renispora</name>
    <dbReference type="NCBI Taxonomy" id="64518"/>
    <lineage>
        <taxon>Eukaryota</taxon>
        <taxon>Fungi</taxon>
        <taxon>Fungi incertae sedis</taxon>
        <taxon>Mucoromycota</taxon>
        <taxon>Mortierellomycotina</taxon>
        <taxon>Mortierellomycetes</taxon>
        <taxon>Mortierellales</taxon>
        <taxon>Mortierellaceae</taxon>
        <taxon>Mortierella</taxon>
    </lineage>
</organism>
<dbReference type="GO" id="GO:0000329">
    <property type="term" value="C:fungal-type vacuole membrane"/>
    <property type="evidence" value="ECO:0007669"/>
    <property type="project" value="InterPro"/>
</dbReference>
<dbReference type="GO" id="GO:0042144">
    <property type="term" value="P:vacuole fusion, non-autophagic"/>
    <property type="evidence" value="ECO:0007669"/>
    <property type="project" value="InterPro"/>
</dbReference>
<name>A0A9P6ISY2_MORAP</name>
<accession>A0A9P6ISY2</accession>
<evidence type="ECO:0000313" key="2">
    <source>
        <dbReference type="EMBL" id="KAF9944911.1"/>
    </source>
</evidence>
<feature type="compositionally biased region" description="Basic and acidic residues" evidence="1">
    <location>
        <begin position="208"/>
        <end position="220"/>
    </location>
</feature>
<evidence type="ECO:0000313" key="3">
    <source>
        <dbReference type="Proteomes" id="UP000738359"/>
    </source>
</evidence>
<dbReference type="PANTHER" id="PTHR38407">
    <property type="entry name" value="PROTEIN IVY1"/>
    <property type="match status" value="1"/>
</dbReference>
<dbReference type="GO" id="GO:0005543">
    <property type="term" value="F:phospholipid binding"/>
    <property type="evidence" value="ECO:0007669"/>
    <property type="project" value="InterPro"/>
</dbReference>
<sequence length="309" mass="32462">MQVDELERIKLGYYFGTLESEQSNLQLILQKTSTIVRAEVDIYERIAQKGLNDLILEPMTTQGPDPYCTYPTTDEFSSIFSILPPTPIIPTSGSAPGATGTSTPQPEAIMSNFYGYHEANPFSTARNQTNATPRDRHLFGEASSAESKESLMTKAAVLTAAVAVAANAAQAATSAADKSAKSTFASATTAGQGTLHQSPSSDSSSSNVREEHSGEGKESNTRPPTPELGAKSVAGGISSKGPKSGLDGAQTSTSNIETVNPDKDASTLDPSTEALDTNAASPDASESDNQHRSSSSHGVDMPRGEQHHR</sequence>
<feature type="non-terminal residue" evidence="2">
    <location>
        <position position="309"/>
    </location>
</feature>
<dbReference type="EMBL" id="JAAAHY010002264">
    <property type="protein sequence ID" value="KAF9944911.1"/>
    <property type="molecule type" value="Genomic_DNA"/>
</dbReference>
<dbReference type="PANTHER" id="PTHR38407:SF1">
    <property type="entry name" value="PROTEIN IVY1"/>
    <property type="match status" value="1"/>
</dbReference>
<reference evidence="2" key="1">
    <citation type="journal article" date="2020" name="Fungal Divers.">
        <title>Resolving the Mortierellaceae phylogeny through synthesis of multi-gene phylogenetics and phylogenomics.</title>
        <authorList>
            <person name="Vandepol N."/>
            <person name="Liber J."/>
            <person name="Desiro A."/>
            <person name="Na H."/>
            <person name="Kennedy M."/>
            <person name="Barry K."/>
            <person name="Grigoriev I.V."/>
            <person name="Miller A.N."/>
            <person name="O'Donnell K."/>
            <person name="Stajich J.E."/>
            <person name="Bonito G."/>
        </authorList>
    </citation>
    <scope>NUCLEOTIDE SEQUENCE</scope>
    <source>
        <strain evidence="2">CK1249</strain>
    </source>
</reference>
<evidence type="ECO:0000256" key="1">
    <source>
        <dbReference type="SAM" id="MobiDB-lite"/>
    </source>
</evidence>
<comment type="caution">
    <text evidence="2">The sequence shown here is derived from an EMBL/GenBank/DDBJ whole genome shotgun (WGS) entry which is preliminary data.</text>
</comment>
<dbReference type="InterPro" id="IPR037470">
    <property type="entry name" value="IVY1"/>
</dbReference>
<dbReference type="Proteomes" id="UP000738359">
    <property type="component" value="Unassembled WGS sequence"/>
</dbReference>